<dbReference type="InterPro" id="IPR027417">
    <property type="entry name" value="P-loop_NTPase"/>
</dbReference>
<evidence type="ECO:0000313" key="3">
    <source>
        <dbReference type="Proteomes" id="UP001594351"/>
    </source>
</evidence>
<name>A0ABV6YUI1_UNCC1</name>
<reference evidence="2 3" key="1">
    <citation type="submission" date="2024-09" db="EMBL/GenBank/DDBJ databases">
        <title>Laminarin stimulates single cell rates of sulfate reduction while oxygen inhibits transcriptomic activity in coastal marine sediment.</title>
        <authorList>
            <person name="Lindsay M."/>
            <person name="Orcutt B."/>
            <person name="Emerson D."/>
            <person name="Stepanauskas R."/>
            <person name="D'Angelo T."/>
        </authorList>
    </citation>
    <scope>NUCLEOTIDE SEQUENCE [LARGE SCALE GENOMIC DNA]</scope>
    <source>
        <strain evidence="2">SAG AM-311-K15</strain>
    </source>
</reference>
<dbReference type="Proteomes" id="UP001594351">
    <property type="component" value="Unassembled WGS sequence"/>
</dbReference>
<dbReference type="EMBL" id="JBHPBY010000062">
    <property type="protein sequence ID" value="MFC1849849.1"/>
    <property type="molecule type" value="Genomic_DNA"/>
</dbReference>
<organism evidence="2 3">
    <name type="scientific">candidate division CSSED10-310 bacterium</name>
    <dbReference type="NCBI Taxonomy" id="2855610"/>
    <lineage>
        <taxon>Bacteria</taxon>
        <taxon>Bacteria division CSSED10-310</taxon>
    </lineage>
</organism>
<dbReference type="Pfam" id="PF00685">
    <property type="entry name" value="Sulfotransfer_1"/>
    <property type="match status" value="1"/>
</dbReference>
<dbReference type="SUPFAM" id="SSF52540">
    <property type="entry name" value="P-loop containing nucleoside triphosphate hydrolases"/>
    <property type="match status" value="1"/>
</dbReference>
<dbReference type="InterPro" id="IPR000863">
    <property type="entry name" value="Sulfotransferase_dom"/>
</dbReference>
<proteinExistence type="predicted"/>
<sequence>MKKYIHIPQELFYLVNCLYLAMSRRKLILCCTYHKTGTVLFSHILRDIAREFQLKFQSCFQYQVNRDTDIWLQNHSRVNFKLLGRPYSGIHVIRDPRDVVVSGYFYHLRCSEAWCLKPKTHLQGKSYQDYLKSLSQEEGLIFEMTHVAKYTINTMAQWNYHNSCALEFKYEDIMTNYEQCFRKIFTYWGFGEPELEKCLEIAHRHNVNRLSEDELKKNSHIHSKELCKWKKHFSERHLNMFQELYGDILVKLGYESNNF</sequence>
<accession>A0ABV6YUI1</accession>
<gene>
    <name evidence="2" type="ORF">ACFL27_06535</name>
</gene>
<keyword evidence="3" id="KW-1185">Reference proteome</keyword>
<evidence type="ECO:0000313" key="2">
    <source>
        <dbReference type="EMBL" id="MFC1849849.1"/>
    </source>
</evidence>
<evidence type="ECO:0000259" key="1">
    <source>
        <dbReference type="Pfam" id="PF00685"/>
    </source>
</evidence>
<comment type="caution">
    <text evidence="2">The sequence shown here is derived from an EMBL/GenBank/DDBJ whole genome shotgun (WGS) entry which is preliminary data.</text>
</comment>
<feature type="domain" description="Sulfotransferase" evidence="1">
    <location>
        <begin position="90"/>
        <end position="247"/>
    </location>
</feature>
<protein>
    <submittedName>
        <fullName evidence="2">Sulfotransferase domain-containing protein</fullName>
    </submittedName>
</protein>
<dbReference type="Gene3D" id="3.40.50.300">
    <property type="entry name" value="P-loop containing nucleotide triphosphate hydrolases"/>
    <property type="match status" value="1"/>
</dbReference>